<dbReference type="Proteomes" id="UP000265703">
    <property type="component" value="Unassembled WGS sequence"/>
</dbReference>
<organism evidence="3 4">
    <name type="scientific">Glomus cerebriforme</name>
    <dbReference type="NCBI Taxonomy" id="658196"/>
    <lineage>
        <taxon>Eukaryota</taxon>
        <taxon>Fungi</taxon>
        <taxon>Fungi incertae sedis</taxon>
        <taxon>Mucoromycota</taxon>
        <taxon>Glomeromycotina</taxon>
        <taxon>Glomeromycetes</taxon>
        <taxon>Glomerales</taxon>
        <taxon>Glomeraceae</taxon>
        <taxon>Glomus</taxon>
    </lineage>
</organism>
<feature type="compositionally biased region" description="Polar residues" evidence="1">
    <location>
        <begin position="188"/>
        <end position="197"/>
    </location>
</feature>
<feature type="compositionally biased region" description="Low complexity" evidence="1">
    <location>
        <begin position="174"/>
        <end position="187"/>
    </location>
</feature>
<feature type="non-terminal residue" evidence="3">
    <location>
        <position position="293"/>
    </location>
</feature>
<protein>
    <recommendedName>
        <fullName evidence="2">DUF8211 domain-containing protein</fullName>
    </recommendedName>
</protein>
<gene>
    <name evidence="3" type="ORF">C1645_822836</name>
</gene>
<dbReference type="EMBL" id="QKYT01000169">
    <property type="protein sequence ID" value="RIA90836.1"/>
    <property type="molecule type" value="Genomic_DNA"/>
</dbReference>
<keyword evidence="4" id="KW-1185">Reference proteome</keyword>
<evidence type="ECO:0000256" key="1">
    <source>
        <dbReference type="SAM" id="MobiDB-lite"/>
    </source>
</evidence>
<proteinExistence type="predicted"/>
<comment type="caution">
    <text evidence="3">The sequence shown here is derived from an EMBL/GenBank/DDBJ whole genome shotgun (WGS) entry which is preliminary data.</text>
</comment>
<accession>A0A397T1R6</accession>
<evidence type="ECO:0000313" key="3">
    <source>
        <dbReference type="EMBL" id="RIA90836.1"/>
    </source>
</evidence>
<dbReference type="AlphaFoldDB" id="A0A397T1R6"/>
<reference evidence="3 4" key="1">
    <citation type="submission" date="2018-06" db="EMBL/GenBank/DDBJ databases">
        <title>Comparative genomics reveals the genomic features of Rhizophagus irregularis, R. cerebriforme, R. diaphanum and Gigaspora rosea, and their symbiotic lifestyle signature.</title>
        <authorList>
            <person name="Morin E."/>
            <person name="San Clemente H."/>
            <person name="Chen E.C.H."/>
            <person name="De La Providencia I."/>
            <person name="Hainaut M."/>
            <person name="Kuo A."/>
            <person name="Kohler A."/>
            <person name="Murat C."/>
            <person name="Tang N."/>
            <person name="Roy S."/>
            <person name="Loubradou J."/>
            <person name="Henrissat B."/>
            <person name="Grigoriev I.V."/>
            <person name="Corradi N."/>
            <person name="Roux C."/>
            <person name="Martin F.M."/>
        </authorList>
    </citation>
    <scope>NUCLEOTIDE SEQUENCE [LARGE SCALE GENOMIC DNA]</scope>
    <source>
        <strain evidence="3 4">DAOM 227022</strain>
    </source>
</reference>
<evidence type="ECO:0000259" key="2">
    <source>
        <dbReference type="Pfam" id="PF26638"/>
    </source>
</evidence>
<sequence>MSNHRTACPFHQKWLNTHDTSTDLHPSQKHAAAATRIYTKSLNADTNKVYSNRLGISYNTQLTVRRKNHPKAPDNTFVYTKKLFNYNVNVSSPSYPYNPSTLKKQLKRRNRLTRLLMAQEDIPVSAVNLPQLLNLFPLPYSWHRNIRHKQLTDPIEFEEIILSDQDLKSTWLGPSTSSQLSTTPLKTGSSQNETTYFDSFRNPIPPVQMPLPLPPALDSKYQRPLNPMYQRQLEIRAKKKAQKEQRRQQGLAIRQRAEAEAANRRLIYNAFKLRVRNVFGYPRPPLISMLNAS</sequence>
<evidence type="ECO:0000313" key="4">
    <source>
        <dbReference type="Proteomes" id="UP000265703"/>
    </source>
</evidence>
<dbReference type="InterPro" id="IPR058524">
    <property type="entry name" value="DUF8211"/>
</dbReference>
<name>A0A397T1R6_9GLOM</name>
<dbReference type="Pfam" id="PF26638">
    <property type="entry name" value="DUF8211"/>
    <property type="match status" value="1"/>
</dbReference>
<feature type="domain" description="DUF8211" evidence="2">
    <location>
        <begin position="34"/>
        <end position="122"/>
    </location>
</feature>
<feature type="region of interest" description="Disordered" evidence="1">
    <location>
        <begin position="173"/>
        <end position="201"/>
    </location>
</feature>